<dbReference type="PANTHER" id="PTHR37610">
    <property type="entry name" value="CCHC-TYPE DOMAIN-CONTAINING PROTEIN"/>
    <property type="match status" value="1"/>
</dbReference>
<gene>
    <name evidence="4" type="ORF">Tco_0771834</name>
</gene>
<sequence length="679" mass="76501">MSVHNSVHNSKNDDDYIEDPDPVTLISKLDISDLLHLHHNDTTTLTVVSIKLKGTENYQVWSCAMLLALEGKNKTGFIDMVNAIILGWILNSIYEELFLGYIFSKRAKHVWEELKKTYDKVDGSIIFDLHHQIRTLKQNGSSIADYYHKLNALWKQYESMIELPKCVYNASKSFKKHTQLEVLPDVRSAYATISSEQSHRVAAGSIAGSSQRNNQNNSSGPSRPDNWNNNRQGANQHMTYTDKELDNVIDISYLRIKVGHPNGTKAYISKIGNLRLSNGLTLYDVMVILEYCVTLISVHKLAKKNKVIFAFDEIRCYFLNHDLNLENVLGIGDQCLVILQSLAKQTREHFPLSGQTSKCLGDLVYLDLSGPYKIRDLKVIAAVPADFPVDNLGNDADSSGEFIATQNEGVATLEENVFSEGNLDQNPSSSHGVQNVRREPKSYFEAFKYPHWTDAMNQEMDALLRNGTWEIGFGQKEGIDYEETFSPVVKMVIVRCLLNVDVSISWPIFQHDVNNAFYMAHGQWNAKLTSTLIENDFSQNLGKHKYFLGIEVVDTDKGICLNQRKYVLDLLSEYGMLACKPAKTSLMSKLVISNEACDNDPLLKNREVLKGVVKTVKVDSANQIADILTKGLDTIQHFELVKRLGILALKMFRLKMDKLGRWRAASVKLGIPQVGQGSI</sequence>
<evidence type="ECO:0000313" key="4">
    <source>
        <dbReference type="EMBL" id="GJS89198.1"/>
    </source>
</evidence>
<evidence type="ECO:0000313" key="5">
    <source>
        <dbReference type="Proteomes" id="UP001151760"/>
    </source>
</evidence>
<reference evidence="4" key="1">
    <citation type="journal article" date="2022" name="Int. J. Mol. Sci.">
        <title>Draft Genome of Tanacetum Coccineum: Genomic Comparison of Closely Related Tanacetum-Family Plants.</title>
        <authorList>
            <person name="Yamashiro T."/>
            <person name="Shiraishi A."/>
            <person name="Nakayama K."/>
            <person name="Satake H."/>
        </authorList>
    </citation>
    <scope>NUCLEOTIDE SEQUENCE</scope>
</reference>
<feature type="domain" description="Reverse transcriptase Ty1/copia-type" evidence="2">
    <location>
        <begin position="472"/>
        <end position="520"/>
    </location>
</feature>
<dbReference type="Pfam" id="PF14244">
    <property type="entry name" value="Retrotran_gag_3"/>
    <property type="match status" value="1"/>
</dbReference>
<feature type="region of interest" description="Disordered" evidence="1">
    <location>
        <begin position="202"/>
        <end position="234"/>
    </location>
</feature>
<dbReference type="Proteomes" id="UP001151760">
    <property type="component" value="Unassembled WGS sequence"/>
</dbReference>
<evidence type="ECO:0000259" key="3">
    <source>
        <dbReference type="Pfam" id="PF14244"/>
    </source>
</evidence>
<dbReference type="Pfam" id="PF07727">
    <property type="entry name" value="RVT_2"/>
    <property type="match status" value="1"/>
</dbReference>
<accession>A0ABQ4ZK80</accession>
<proteinExistence type="predicted"/>
<feature type="compositionally biased region" description="Low complexity" evidence="1">
    <location>
        <begin position="208"/>
        <end position="224"/>
    </location>
</feature>
<organism evidence="4 5">
    <name type="scientific">Tanacetum coccineum</name>
    <dbReference type="NCBI Taxonomy" id="301880"/>
    <lineage>
        <taxon>Eukaryota</taxon>
        <taxon>Viridiplantae</taxon>
        <taxon>Streptophyta</taxon>
        <taxon>Embryophyta</taxon>
        <taxon>Tracheophyta</taxon>
        <taxon>Spermatophyta</taxon>
        <taxon>Magnoliopsida</taxon>
        <taxon>eudicotyledons</taxon>
        <taxon>Gunneridae</taxon>
        <taxon>Pentapetalae</taxon>
        <taxon>asterids</taxon>
        <taxon>campanulids</taxon>
        <taxon>Asterales</taxon>
        <taxon>Asteraceae</taxon>
        <taxon>Asteroideae</taxon>
        <taxon>Anthemideae</taxon>
        <taxon>Anthemidinae</taxon>
        <taxon>Tanacetum</taxon>
    </lineage>
</organism>
<feature type="compositionally biased region" description="Polar residues" evidence="1">
    <location>
        <begin position="225"/>
        <end position="234"/>
    </location>
</feature>
<name>A0ABQ4ZK80_9ASTR</name>
<dbReference type="InterPro" id="IPR013103">
    <property type="entry name" value="RVT_2"/>
</dbReference>
<reference evidence="4" key="2">
    <citation type="submission" date="2022-01" db="EMBL/GenBank/DDBJ databases">
        <authorList>
            <person name="Yamashiro T."/>
            <person name="Shiraishi A."/>
            <person name="Satake H."/>
            <person name="Nakayama K."/>
        </authorList>
    </citation>
    <scope>NUCLEOTIDE SEQUENCE</scope>
</reference>
<evidence type="ECO:0000259" key="2">
    <source>
        <dbReference type="Pfam" id="PF07727"/>
    </source>
</evidence>
<evidence type="ECO:0000256" key="1">
    <source>
        <dbReference type="SAM" id="MobiDB-lite"/>
    </source>
</evidence>
<dbReference type="InterPro" id="IPR029472">
    <property type="entry name" value="Copia-like_N"/>
</dbReference>
<dbReference type="PANTHER" id="PTHR37610:SF78">
    <property type="entry name" value="GAG-POLYPEPTIDE OF LTR COPIA-TYPE-RELATED"/>
    <property type="match status" value="1"/>
</dbReference>
<comment type="caution">
    <text evidence="4">The sequence shown here is derived from an EMBL/GenBank/DDBJ whole genome shotgun (WGS) entry which is preliminary data.</text>
</comment>
<protein>
    <submittedName>
        <fullName evidence="4">Ribonuclease H-like domain-containing protein</fullName>
    </submittedName>
</protein>
<dbReference type="EMBL" id="BQNB010011333">
    <property type="protein sequence ID" value="GJS89198.1"/>
    <property type="molecule type" value="Genomic_DNA"/>
</dbReference>
<keyword evidence="5" id="KW-1185">Reference proteome</keyword>
<feature type="domain" description="Retrotransposon Copia-like N-terminal" evidence="3">
    <location>
        <begin position="38"/>
        <end position="79"/>
    </location>
</feature>